<evidence type="ECO:0000259" key="2">
    <source>
        <dbReference type="Pfam" id="PF23468"/>
    </source>
</evidence>
<dbReference type="PANTHER" id="PTHR33925:SF1">
    <property type="entry name" value="PROTEIN ACCUMULATION AND REPLICATION OF CHLOROPLASTS 6, CHLOROPLASTIC"/>
    <property type="match status" value="1"/>
</dbReference>
<dbReference type="InterPro" id="IPR036869">
    <property type="entry name" value="J_dom_sf"/>
</dbReference>
<evidence type="ECO:0000259" key="1">
    <source>
        <dbReference type="Pfam" id="PF13355"/>
    </source>
</evidence>
<dbReference type="PANTHER" id="PTHR33925">
    <property type="entry name" value="PLASTID DIVISION PROTEIN CDP1, CHLOROPLASTIC-RELATED"/>
    <property type="match status" value="1"/>
</dbReference>
<protein>
    <submittedName>
        <fullName evidence="4">Heat shock protein binding protein, putative</fullName>
    </submittedName>
</protein>
<dbReference type="FunCoup" id="B9R840">
    <property type="interactions" value="1202"/>
</dbReference>
<dbReference type="GO" id="GO:0009706">
    <property type="term" value="C:chloroplast inner membrane"/>
    <property type="evidence" value="ECO:0000318"/>
    <property type="project" value="GO_Central"/>
</dbReference>
<dbReference type="Proteomes" id="UP000008311">
    <property type="component" value="Unassembled WGS sequence"/>
</dbReference>
<dbReference type="OMA" id="NILWTVG"/>
<dbReference type="Pfam" id="PF23468">
    <property type="entry name" value="ARC6"/>
    <property type="match status" value="1"/>
</dbReference>
<dbReference type="STRING" id="3988.B9R840"/>
<dbReference type="eggNOG" id="ENOG502QQSA">
    <property type="taxonomic scope" value="Eukaryota"/>
</dbReference>
<reference evidence="5" key="1">
    <citation type="journal article" date="2010" name="Nat. Biotechnol.">
        <title>Draft genome sequence of the oilseed species Ricinus communis.</title>
        <authorList>
            <person name="Chan A.P."/>
            <person name="Crabtree J."/>
            <person name="Zhao Q."/>
            <person name="Lorenzi H."/>
            <person name="Orvis J."/>
            <person name="Puiu D."/>
            <person name="Melake-Berhan A."/>
            <person name="Jones K.M."/>
            <person name="Redman J."/>
            <person name="Chen G."/>
            <person name="Cahoon E.B."/>
            <person name="Gedil M."/>
            <person name="Stanke M."/>
            <person name="Haas B.J."/>
            <person name="Wortman J.R."/>
            <person name="Fraser-Liggett C.M."/>
            <person name="Ravel J."/>
            <person name="Rabinowicz P.D."/>
        </authorList>
    </citation>
    <scope>NUCLEOTIDE SEQUENCE [LARGE SCALE GENOMIC DNA]</scope>
    <source>
        <strain evidence="5">cv. Hale</strain>
    </source>
</reference>
<evidence type="ECO:0000313" key="4">
    <source>
        <dbReference type="EMBL" id="EEF52670.1"/>
    </source>
</evidence>
<feature type="domain" description="Plastid division protein CDP1-like IMS" evidence="1">
    <location>
        <begin position="660"/>
        <end position="775"/>
    </location>
</feature>
<evidence type="ECO:0000313" key="5">
    <source>
        <dbReference type="Proteomes" id="UP000008311"/>
    </source>
</evidence>
<dbReference type="SUPFAM" id="SSF46565">
    <property type="entry name" value="Chaperone J-domain"/>
    <property type="match status" value="1"/>
</dbReference>
<dbReference type="InterPro" id="IPR025344">
    <property type="entry name" value="CDP1-like_IMS"/>
</dbReference>
<feature type="domain" description="Plastid division protein CDP1-like 2nd alpha solenoid" evidence="2">
    <location>
        <begin position="323"/>
        <end position="517"/>
    </location>
</feature>
<proteinExistence type="predicted"/>
<dbReference type="EMBL" id="EQ973772">
    <property type="protein sequence ID" value="EEF52670.1"/>
    <property type="molecule type" value="Genomic_DNA"/>
</dbReference>
<dbReference type="Pfam" id="PF25515">
    <property type="entry name" value="Arm_PDR"/>
    <property type="match status" value="1"/>
</dbReference>
<dbReference type="GO" id="GO:0010020">
    <property type="term" value="P:chloroplast fission"/>
    <property type="evidence" value="ECO:0000318"/>
    <property type="project" value="GO_Central"/>
</dbReference>
<dbReference type="OrthoDB" id="512200at2759"/>
<dbReference type="AlphaFoldDB" id="B9R840"/>
<dbReference type="InterPro" id="IPR044685">
    <property type="entry name" value="CPD1-like"/>
</dbReference>
<keyword evidence="5" id="KW-1185">Reference proteome</keyword>
<dbReference type="KEGG" id="rcu:8275820"/>
<organism evidence="4 5">
    <name type="scientific">Ricinus communis</name>
    <name type="common">Castor bean</name>
    <dbReference type="NCBI Taxonomy" id="3988"/>
    <lineage>
        <taxon>Eukaryota</taxon>
        <taxon>Viridiplantae</taxon>
        <taxon>Streptophyta</taxon>
        <taxon>Embryophyta</taxon>
        <taxon>Tracheophyta</taxon>
        <taxon>Spermatophyta</taxon>
        <taxon>Magnoliopsida</taxon>
        <taxon>eudicotyledons</taxon>
        <taxon>Gunneridae</taxon>
        <taxon>Pentapetalae</taxon>
        <taxon>rosids</taxon>
        <taxon>fabids</taxon>
        <taxon>Malpighiales</taxon>
        <taxon>Euphorbiaceae</taxon>
        <taxon>Acalyphoideae</taxon>
        <taxon>Acalypheae</taxon>
        <taxon>Ricinus</taxon>
    </lineage>
</organism>
<evidence type="ECO:0000259" key="3">
    <source>
        <dbReference type="Pfam" id="PF25515"/>
    </source>
</evidence>
<dbReference type="InParanoid" id="B9R840"/>
<accession>B9R840</accession>
<dbReference type="InterPro" id="IPR058032">
    <property type="entry name" value="CDP1-like_a_solenoid_1"/>
</dbReference>
<dbReference type="InterPro" id="IPR057137">
    <property type="entry name" value="CDP1-like_a_solenoid_2"/>
</dbReference>
<keyword evidence="4" id="KW-0346">Stress response</keyword>
<gene>
    <name evidence="4" type="ORF">RCOM_1596560</name>
</gene>
<feature type="domain" description="Plastid division protein CDP1-like 1st alpha solenoid" evidence="3">
    <location>
        <begin position="162"/>
        <end position="302"/>
    </location>
</feature>
<name>B9R840_RICCO</name>
<dbReference type="Pfam" id="PF13355">
    <property type="entry name" value="ARC6-like_IMS"/>
    <property type="match status" value="1"/>
</dbReference>
<sequence>MEGMRCIGIAAPRVIFPYSPPPRRFSHSKLTPSTTCSASKWADRLSDFQFFTTATDTSDLHCLSSSTAATIVAPVAPPERHVSIPLNFYQVLGAETHFLGDGIKRAYSARLSKPPQSGFSEETLISRRQIIQAACETLANPQSRREYNQGLLDDELDTIITQVPWDKVPGALCVLEEAGETEVVLEIGETLLRERLPKNFKQDLVLVVALAYVEESRDAMALSPPDFITGSEMLERALKLLQEEGASGLAPDLQKQIDENLEEITPWRVLQLLALPLDDAYRMRRAEGLLGVRNVLWAVGKGGASPLAGGFTREDFMNEAFLRMTSAEQVDLHVATPHNVPPDRAEFYGVALALVAQAFVGKKPNLIPEADNLFYQLEQTKVPGQWNADSAYSPKQNYEIDYSLARGLCSLLLGDLDECRTRLGLDSDNSPYRNPLIVDFVMKNSQDDNDNDLRLLCKLLETWLMEVVLPRFRDTKDIQVKLGDYYDDPTVLGYLENLEGGGRPLLASAADIVRIGAEEATAVIDHVKASAIQALQKVFPISQKGTGLRNGGMNYPFPAIADEEHQELLDPDVKAEISGEHNAEVIEDLVTDRRTDTIVKIMCTGVTIGLVTFFGLKCLPVRNRQCNEIGPAMASDTISVGFSLDDKSVEEFPRMDARFAEGIVRKWQNIKSQAFGSDHSLGKLHEVLDGQMLKTWTDRAAEVEQLGWVYDYTLLDLTVDSVIVSLDGQHAVVEATIKESACLIDAVHPENNASNITTYTTRYEMSCSNLGWKITEGAIIK</sequence>